<dbReference type="AlphaFoldDB" id="A0AAW3FD03"/>
<dbReference type="EMBL" id="JRNJ01000104">
    <property type="protein sequence ID" value="KGF24822.1"/>
    <property type="molecule type" value="Genomic_DNA"/>
</dbReference>
<proteinExistence type="predicted"/>
<sequence>MSHSRIIQVSKERVEENERLDSSSLELDELLHEIDGVDYVMEPDSSREVELDWLKEQLDKVGFTLDGEKITVGKDETFLSDWREKAIEVAEEFSLWKMKEVASGVYFCAFYIYDAEFGYLMPLWEWAKQVLGNDQTYYVGGIIDYHY</sequence>
<reference evidence="1 2" key="1">
    <citation type="submission" date="2014-07" db="EMBL/GenBank/DDBJ databases">
        <authorList>
            <person name="McCorrison J."/>
            <person name="Sanka R."/>
            <person name="Torralba M."/>
            <person name="Gillis M."/>
            <person name="Haft D.H."/>
            <person name="Methe B."/>
            <person name="Sutton G."/>
            <person name="Nelson K.E."/>
        </authorList>
    </citation>
    <scope>NUCLEOTIDE SEQUENCE [LARGE SCALE GENOMIC DNA]</scope>
    <source>
        <strain evidence="1 2">DNF00424</strain>
    </source>
</reference>
<dbReference type="RefSeq" id="WP_036870981.1">
    <property type="nucleotide sequence ID" value="NZ_JRNJ01000104.1"/>
</dbReference>
<evidence type="ECO:0000313" key="2">
    <source>
        <dbReference type="Proteomes" id="UP000029533"/>
    </source>
</evidence>
<name>A0AAW3FD03_9BACT</name>
<dbReference type="Proteomes" id="UP000029533">
    <property type="component" value="Unassembled WGS sequence"/>
</dbReference>
<protein>
    <submittedName>
        <fullName evidence="1">Uncharacterized protein</fullName>
    </submittedName>
</protein>
<evidence type="ECO:0000313" key="1">
    <source>
        <dbReference type="EMBL" id="KGF24822.1"/>
    </source>
</evidence>
<organism evidence="1 2">
    <name type="scientific">Prevotella histicola JCM 15637 = DNF00424</name>
    <dbReference type="NCBI Taxonomy" id="1236504"/>
    <lineage>
        <taxon>Bacteria</taxon>
        <taxon>Pseudomonadati</taxon>
        <taxon>Bacteroidota</taxon>
        <taxon>Bacteroidia</taxon>
        <taxon>Bacteroidales</taxon>
        <taxon>Prevotellaceae</taxon>
        <taxon>Prevotella</taxon>
    </lineage>
</organism>
<gene>
    <name evidence="1" type="ORF">HMPREF2132_11015</name>
</gene>
<comment type="caution">
    <text evidence="1">The sequence shown here is derived from an EMBL/GenBank/DDBJ whole genome shotgun (WGS) entry which is preliminary data.</text>
</comment>
<accession>A0AAW3FD03</accession>